<reference evidence="5" key="1">
    <citation type="submission" date="2020-10" db="EMBL/GenBank/DDBJ databases">
        <authorList>
            <person name="Gilroy R."/>
        </authorList>
    </citation>
    <scope>NUCLEOTIDE SEQUENCE</scope>
    <source>
        <strain evidence="5">ChiHile30-977</strain>
    </source>
</reference>
<evidence type="ECO:0000256" key="3">
    <source>
        <dbReference type="ARBA" id="ARBA00022729"/>
    </source>
</evidence>
<organism evidence="5 6">
    <name type="scientific">Candidatus Avichristensenella intestinipullorum</name>
    <dbReference type="NCBI Taxonomy" id="2840693"/>
    <lineage>
        <taxon>Bacteria</taxon>
        <taxon>Bacillati</taxon>
        <taxon>Bacillota</taxon>
        <taxon>Clostridia</taxon>
        <taxon>Candidatus Avichristensenella</taxon>
    </lineage>
</organism>
<evidence type="ECO:0000313" key="6">
    <source>
        <dbReference type="Proteomes" id="UP000886819"/>
    </source>
</evidence>
<dbReference type="GO" id="GO:0030313">
    <property type="term" value="C:cell envelope"/>
    <property type="evidence" value="ECO:0007669"/>
    <property type="project" value="UniProtKB-SubCell"/>
</dbReference>
<dbReference type="EMBL" id="DVFI01000143">
    <property type="protein sequence ID" value="HIQ63957.1"/>
    <property type="molecule type" value="Genomic_DNA"/>
</dbReference>
<comment type="caution">
    <text evidence="5">The sequence shown here is derived from an EMBL/GenBank/DDBJ whole genome shotgun (WGS) entry which is preliminary data.</text>
</comment>
<dbReference type="SUPFAM" id="SSF53822">
    <property type="entry name" value="Periplasmic binding protein-like I"/>
    <property type="match status" value="1"/>
</dbReference>
<dbReference type="InterPro" id="IPR025997">
    <property type="entry name" value="SBP_2_dom"/>
</dbReference>
<name>A0A9D0YXV0_9FIRM</name>
<evidence type="ECO:0000313" key="5">
    <source>
        <dbReference type="EMBL" id="HIQ63957.1"/>
    </source>
</evidence>
<keyword evidence="3" id="KW-0732">Signal</keyword>
<evidence type="ECO:0000256" key="2">
    <source>
        <dbReference type="ARBA" id="ARBA00007639"/>
    </source>
</evidence>
<evidence type="ECO:0000256" key="1">
    <source>
        <dbReference type="ARBA" id="ARBA00004196"/>
    </source>
</evidence>
<comment type="similarity">
    <text evidence="2">Belongs to the bacterial solute-binding protein 2 family.</text>
</comment>
<comment type="subcellular location">
    <subcellularLocation>
        <location evidence="1">Cell envelope</location>
    </subcellularLocation>
</comment>
<dbReference type="AlphaFoldDB" id="A0A9D0YXV0"/>
<dbReference type="InterPro" id="IPR028082">
    <property type="entry name" value="Peripla_BP_I"/>
</dbReference>
<dbReference type="Gene3D" id="3.40.50.2300">
    <property type="match status" value="2"/>
</dbReference>
<gene>
    <name evidence="5" type="ORF">IAA66_10335</name>
</gene>
<dbReference type="PANTHER" id="PTHR46847">
    <property type="entry name" value="D-ALLOSE-BINDING PERIPLASMIC PROTEIN-RELATED"/>
    <property type="match status" value="1"/>
</dbReference>
<feature type="domain" description="Periplasmic binding protein" evidence="4">
    <location>
        <begin position="27"/>
        <end position="323"/>
    </location>
</feature>
<dbReference type="PANTHER" id="PTHR46847:SF1">
    <property type="entry name" value="D-ALLOSE-BINDING PERIPLASMIC PROTEIN-RELATED"/>
    <property type="match status" value="1"/>
</dbReference>
<proteinExistence type="inferred from homology"/>
<reference evidence="5" key="2">
    <citation type="journal article" date="2021" name="PeerJ">
        <title>Extensive microbial diversity within the chicken gut microbiome revealed by metagenomics and culture.</title>
        <authorList>
            <person name="Gilroy R."/>
            <person name="Ravi A."/>
            <person name="Getino M."/>
            <person name="Pursley I."/>
            <person name="Horton D.L."/>
            <person name="Alikhan N.F."/>
            <person name="Baker D."/>
            <person name="Gharbi K."/>
            <person name="Hall N."/>
            <person name="Watson M."/>
            <person name="Adriaenssens E.M."/>
            <person name="Foster-Nyarko E."/>
            <person name="Jarju S."/>
            <person name="Secka A."/>
            <person name="Antonio M."/>
            <person name="Oren A."/>
            <person name="Chaudhuri R.R."/>
            <person name="La Ragione R."/>
            <person name="Hildebrand F."/>
            <person name="Pallen M.J."/>
        </authorList>
    </citation>
    <scope>NUCLEOTIDE SEQUENCE</scope>
    <source>
        <strain evidence="5">ChiHile30-977</strain>
    </source>
</reference>
<dbReference type="Pfam" id="PF13407">
    <property type="entry name" value="Peripla_BP_4"/>
    <property type="match status" value="1"/>
</dbReference>
<dbReference type="GO" id="GO:0030246">
    <property type="term" value="F:carbohydrate binding"/>
    <property type="evidence" value="ECO:0007669"/>
    <property type="project" value="UniProtKB-ARBA"/>
</dbReference>
<dbReference type="Proteomes" id="UP000886819">
    <property type="component" value="Unassembled WGS sequence"/>
</dbReference>
<accession>A0A9D0YXV0</accession>
<sequence>MKKIMALGLVLMMVFGAVAIAEEPLYISVVSKGEQHAFWQAVRKGCEDAAEEYGVDMYYYGPPSESDIQLQVEALNVEMLKVPDAIVLAALSTESVMTQLEDCVAHGIPVIGFDSGVPNAPEGAIYATASTNNQNAAALAAEELIKLDGFTDALAAGTPEAPVVIACLSQDATSESITSRTTGFINKMYELASEYNTVSVEGHDLWAQPAEDAGVILRVEVSATTDITDVTNAATSLLNTDGLFALFCSNEGAVSGLLAATSGGADLGEDGPYSHLLVAGFDAGAPQKEAVRNGWFVGSVTQDPYRIGYLGVELAVKAANGEEVSDIDTGAKWYTAENIDDPDIAMLVYD</sequence>
<protein>
    <submittedName>
        <fullName evidence="5">Substrate-binding domain-containing protein</fullName>
    </submittedName>
</protein>
<evidence type="ECO:0000259" key="4">
    <source>
        <dbReference type="Pfam" id="PF13407"/>
    </source>
</evidence>